<dbReference type="EMBL" id="JBGFUD010007026">
    <property type="protein sequence ID" value="MFH4981343.1"/>
    <property type="molecule type" value="Genomic_DNA"/>
</dbReference>
<evidence type="ECO:0000313" key="2">
    <source>
        <dbReference type="EMBL" id="MFH4981343.1"/>
    </source>
</evidence>
<dbReference type="PANTHER" id="PTHR21600">
    <property type="entry name" value="MITOCHONDRIAL RNA PSEUDOURIDINE SYNTHASE"/>
    <property type="match status" value="1"/>
</dbReference>
<feature type="domain" description="Pseudouridine synthase RsuA/RluA-like" evidence="1">
    <location>
        <begin position="92"/>
        <end position="237"/>
    </location>
</feature>
<reference evidence="2 3" key="1">
    <citation type="submission" date="2024-08" db="EMBL/GenBank/DDBJ databases">
        <title>Gnathostoma spinigerum genome.</title>
        <authorList>
            <person name="Gonzalez-Bertolin B."/>
            <person name="Monzon S."/>
            <person name="Zaballos A."/>
            <person name="Jimenez P."/>
            <person name="Dekumyoy P."/>
            <person name="Varona S."/>
            <person name="Cuesta I."/>
            <person name="Sumanam S."/>
            <person name="Adisakwattana P."/>
            <person name="Gasser R.B."/>
            <person name="Hernandez-Gonzalez A."/>
            <person name="Young N.D."/>
            <person name="Perteguer M.J."/>
        </authorList>
    </citation>
    <scope>NUCLEOTIDE SEQUENCE [LARGE SCALE GENOMIC DNA]</scope>
    <source>
        <strain evidence="2">AL3</strain>
        <tissue evidence="2">Liver</tissue>
    </source>
</reference>
<dbReference type="SUPFAM" id="SSF55120">
    <property type="entry name" value="Pseudouridine synthase"/>
    <property type="match status" value="1"/>
</dbReference>
<evidence type="ECO:0000313" key="3">
    <source>
        <dbReference type="Proteomes" id="UP001608902"/>
    </source>
</evidence>
<dbReference type="AlphaFoldDB" id="A0ABD6EWA5"/>
<dbReference type="InterPro" id="IPR006145">
    <property type="entry name" value="PsdUridine_synth_RsuA/RluA"/>
</dbReference>
<organism evidence="2 3">
    <name type="scientific">Gnathostoma spinigerum</name>
    <dbReference type="NCBI Taxonomy" id="75299"/>
    <lineage>
        <taxon>Eukaryota</taxon>
        <taxon>Metazoa</taxon>
        <taxon>Ecdysozoa</taxon>
        <taxon>Nematoda</taxon>
        <taxon>Chromadorea</taxon>
        <taxon>Rhabditida</taxon>
        <taxon>Spirurina</taxon>
        <taxon>Gnathostomatomorpha</taxon>
        <taxon>Gnathostomatoidea</taxon>
        <taxon>Gnathostomatidae</taxon>
        <taxon>Gnathostoma</taxon>
    </lineage>
</organism>
<gene>
    <name evidence="2" type="ORF">AB6A40_008052</name>
</gene>
<dbReference type="PANTHER" id="PTHR21600:SF40">
    <property type="entry name" value="PSEUDOURIDYLATE SYNTHASE RPUSD2"/>
    <property type="match status" value="1"/>
</dbReference>
<evidence type="ECO:0000259" key="1">
    <source>
        <dbReference type="Pfam" id="PF00849"/>
    </source>
</evidence>
<dbReference type="Proteomes" id="UP001608902">
    <property type="component" value="Unassembled WGS sequence"/>
</dbReference>
<dbReference type="Gene3D" id="3.30.2350.10">
    <property type="entry name" value="Pseudouridine synthase"/>
    <property type="match status" value="1"/>
</dbReference>
<name>A0ABD6EWA5_9BILA</name>
<keyword evidence="3" id="KW-1185">Reference proteome</keyword>
<comment type="caution">
    <text evidence="2">The sequence shown here is derived from an EMBL/GenBank/DDBJ whole genome shotgun (WGS) entry which is preliminary data.</text>
</comment>
<accession>A0ABD6EWA5</accession>
<dbReference type="InterPro" id="IPR020103">
    <property type="entry name" value="PsdUridine_synth_cat_dom_sf"/>
</dbReference>
<protein>
    <recommendedName>
        <fullName evidence="1">Pseudouridine synthase RsuA/RluA-like domain-containing protein</fullName>
    </recommendedName>
</protein>
<sequence length="367" mass="42595">MEPYWTKYSTYANERWIDRKLVDAFRDEFISMNPSYWVVACKMGRIYINDHQMVDPDYVVMAGDKIEHVIHQHEHPILSNSHIDIIENNDELLVIDKPPSIPVFPRGRHHRQSVMEIISTSYGIGNLRVLHGLSRIASGLCVFAKSIIAESKFRKYVEKNECHKEYICITDGVFPDGEIVCNQPIGTLIPSLGIHYISDTGKSVETRFRRLWTDGVVSAVRCVMGAGRTHQIRVHLQYLGFPIKGDRMYNSYVWGPNKGKNADYVKTHEKLCSDIEKEYKFSLWLERIDPGYEKRLEDLVNQEVSVEKDVSLEDRPNFDPICIYCHTMKLVVPDNYFMIYLHCIKFSAGDWIYSTTLPDWAKHPDEV</sequence>
<dbReference type="Pfam" id="PF00849">
    <property type="entry name" value="PseudoU_synth_2"/>
    <property type="match status" value="1"/>
</dbReference>
<proteinExistence type="predicted"/>
<dbReference type="InterPro" id="IPR050188">
    <property type="entry name" value="RluA_PseudoU_synthase"/>
</dbReference>